<dbReference type="Proteomes" id="UP001497457">
    <property type="component" value="Chromosome 24b"/>
</dbReference>
<dbReference type="Pfam" id="PF04970">
    <property type="entry name" value="LRAT"/>
    <property type="match status" value="1"/>
</dbReference>
<reference evidence="2 3" key="2">
    <citation type="submission" date="2024-10" db="EMBL/GenBank/DDBJ databases">
        <authorList>
            <person name="Ryan C."/>
        </authorList>
    </citation>
    <scope>NUCLEOTIDE SEQUENCE [LARGE SCALE GENOMIC DNA]</scope>
</reference>
<gene>
    <name evidence="2" type="ORF">URODEC1_LOCUS60330</name>
</gene>
<sequence>MDRGVTVASSRIERWQLRPGDHIYAWRSTHAYAFPHHGIYESHTKVIHFKAPLEESSSFIGAAGNAAAAKAKSYAFCRECHEAMRHGGVVWCCLECFLEGDNLCLFAYSVPLWFYTARNIGEIANRARFTCTTKAADPPEKVLERAKDMLARNGFGTYNALVNNCFDFAVFCKTGGALVSPARAPILEWDQQLGPGHSCVVVVVLLPT</sequence>
<evidence type="ECO:0000313" key="2">
    <source>
        <dbReference type="EMBL" id="CAL4990602.1"/>
    </source>
</evidence>
<name>A0ABC9B104_9POAL</name>
<proteinExistence type="predicted"/>
<reference evidence="3" key="1">
    <citation type="submission" date="2024-06" db="EMBL/GenBank/DDBJ databases">
        <authorList>
            <person name="Ryan C."/>
        </authorList>
    </citation>
    <scope>NUCLEOTIDE SEQUENCE [LARGE SCALE GENOMIC DNA]</scope>
</reference>
<dbReference type="Gene3D" id="3.90.1720.10">
    <property type="entry name" value="endopeptidase domain like (from Nostoc punctiforme)"/>
    <property type="match status" value="1"/>
</dbReference>
<dbReference type="PANTHER" id="PTHR46137">
    <property type="entry name" value="OS05G0310600 PROTEIN"/>
    <property type="match status" value="1"/>
</dbReference>
<dbReference type="PROSITE" id="PS51934">
    <property type="entry name" value="LRAT"/>
    <property type="match status" value="1"/>
</dbReference>
<dbReference type="AlphaFoldDB" id="A0ABC9B104"/>
<dbReference type="EMBL" id="OZ075134">
    <property type="protein sequence ID" value="CAL4990602.1"/>
    <property type="molecule type" value="Genomic_DNA"/>
</dbReference>
<evidence type="ECO:0000313" key="3">
    <source>
        <dbReference type="Proteomes" id="UP001497457"/>
    </source>
</evidence>
<protein>
    <recommendedName>
        <fullName evidence="1">LRAT domain-containing protein</fullName>
    </recommendedName>
</protein>
<organism evidence="2 3">
    <name type="scientific">Urochloa decumbens</name>
    <dbReference type="NCBI Taxonomy" id="240449"/>
    <lineage>
        <taxon>Eukaryota</taxon>
        <taxon>Viridiplantae</taxon>
        <taxon>Streptophyta</taxon>
        <taxon>Embryophyta</taxon>
        <taxon>Tracheophyta</taxon>
        <taxon>Spermatophyta</taxon>
        <taxon>Magnoliopsida</taxon>
        <taxon>Liliopsida</taxon>
        <taxon>Poales</taxon>
        <taxon>Poaceae</taxon>
        <taxon>PACMAD clade</taxon>
        <taxon>Panicoideae</taxon>
        <taxon>Panicodae</taxon>
        <taxon>Paniceae</taxon>
        <taxon>Melinidinae</taxon>
        <taxon>Urochloa</taxon>
    </lineage>
</organism>
<dbReference type="PANTHER" id="PTHR46137:SF11">
    <property type="entry name" value="LRAT DOMAIN-CONTAINING PROTEIN"/>
    <property type="match status" value="1"/>
</dbReference>
<evidence type="ECO:0000259" key="1">
    <source>
        <dbReference type="PROSITE" id="PS51934"/>
    </source>
</evidence>
<dbReference type="InterPro" id="IPR007053">
    <property type="entry name" value="LRAT_dom"/>
</dbReference>
<feature type="domain" description="LRAT" evidence="1">
    <location>
        <begin position="26"/>
        <end position="181"/>
    </location>
</feature>
<accession>A0ABC9B104</accession>
<keyword evidence="3" id="KW-1185">Reference proteome</keyword>